<dbReference type="RefSeq" id="WP_012440394.1">
    <property type="nucleotide sequence ID" value="NC_010694.1"/>
</dbReference>
<name>B2VH57_ERWT9</name>
<keyword evidence="1" id="KW-0472">Membrane</keyword>
<dbReference type="STRING" id="465817.ETA_06450"/>
<evidence type="ECO:0000313" key="2">
    <source>
        <dbReference type="EMBL" id="CAO95691.1"/>
    </source>
</evidence>
<dbReference type="EMBL" id="CU468135">
    <property type="protein sequence ID" value="CAO95691.1"/>
    <property type="molecule type" value="Genomic_DNA"/>
</dbReference>
<feature type="transmembrane region" description="Helical" evidence="1">
    <location>
        <begin position="61"/>
        <end position="82"/>
    </location>
</feature>
<dbReference type="HOGENOM" id="CLU_1812830_0_0_6"/>
<feature type="transmembrane region" description="Helical" evidence="1">
    <location>
        <begin position="120"/>
        <end position="140"/>
    </location>
</feature>
<protein>
    <submittedName>
        <fullName evidence="2">Uncharacterized protein</fullName>
    </submittedName>
</protein>
<proteinExistence type="predicted"/>
<keyword evidence="1" id="KW-1133">Transmembrane helix</keyword>
<accession>B2VH57</accession>
<dbReference type="AlphaFoldDB" id="B2VH57"/>
<evidence type="ECO:0000256" key="1">
    <source>
        <dbReference type="SAM" id="Phobius"/>
    </source>
</evidence>
<keyword evidence="3" id="KW-1185">Reference proteome</keyword>
<sequence length="142" mass="15979">MGTTKILTLPRLLRIALVISHALIFLGINMMLGYGALWLLISLAGDGEFHWGEWLRGFAPVLKTATLAVILAAISCFLIINIWREKRTLFCLMLAVIQPLLYLSGKYIDKDAFDIFLGLVQWPLIISCVLGITVNIIRFFSR</sequence>
<feature type="transmembrane region" description="Helical" evidence="1">
    <location>
        <begin position="12"/>
        <end position="41"/>
    </location>
</feature>
<keyword evidence="1" id="KW-0812">Transmembrane</keyword>
<feature type="transmembrane region" description="Helical" evidence="1">
    <location>
        <begin position="89"/>
        <end position="108"/>
    </location>
</feature>
<dbReference type="KEGG" id="eta:ETA_06450"/>
<evidence type="ECO:0000313" key="3">
    <source>
        <dbReference type="Proteomes" id="UP000001726"/>
    </source>
</evidence>
<reference evidence="2 3" key="1">
    <citation type="journal article" date="2008" name="Environ. Microbiol.">
        <title>The genome of Erwinia tasmaniensis strain Et1/99, a non-pathogenic bacterium in the genus Erwinia.</title>
        <authorList>
            <person name="Kube M."/>
            <person name="Migdoll A.M."/>
            <person name="Mueller I."/>
            <person name="Kuhl H."/>
            <person name="Beck A."/>
            <person name="Reinhardt R."/>
            <person name="Geider K."/>
        </authorList>
    </citation>
    <scope>NUCLEOTIDE SEQUENCE [LARGE SCALE GENOMIC DNA]</scope>
    <source>
        <strain evidence="3">DSM 17950 / CFBP 7177 / CIP 109463 / NCPPB 4357 / Et1/99</strain>
    </source>
</reference>
<organism evidence="2 3">
    <name type="scientific">Erwinia tasmaniensis (strain DSM 17950 / CFBP 7177 / CIP 109463 / NCPPB 4357 / Et1/99)</name>
    <dbReference type="NCBI Taxonomy" id="465817"/>
    <lineage>
        <taxon>Bacteria</taxon>
        <taxon>Pseudomonadati</taxon>
        <taxon>Pseudomonadota</taxon>
        <taxon>Gammaproteobacteria</taxon>
        <taxon>Enterobacterales</taxon>
        <taxon>Erwiniaceae</taxon>
        <taxon>Erwinia</taxon>
    </lineage>
</organism>
<dbReference type="Proteomes" id="UP000001726">
    <property type="component" value="Chromosome"/>
</dbReference>
<gene>
    <name evidence="2" type="ordered locus">ETA_06450</name>
</gene>